<dbReference type="SUPFAM" id="SSF52402">
    <property type="entry name" value="Adenine nucleotide alpha hydrolases-like"/>
    <property type="match status" value="1"/>
</dbReference>
<dbReference type="PIRSF" id="PIRSF000857">
    <property type="entry name" value="PAPS_reductase"/>
    <property type="match status" value="1"/>
</dbReference>
<evidence type="ECO:0000313" key="6">
    <source>
        <dbReference type="EMBL" id="TDP85338.1"/>
    </source>
</evidence>
<dbReference type="RefSeq" id="WP_126541193.1">
    <property type="nucleotide sequence ID" value="NZ_BSPM01000004.1"/>
</dbReference>
<protein>
    <recommendedName>
        <fullName evidence="4">Adenosine 5'-phosphosulfate reductase</fullName>
        <shortName evidence="4">APS reductase</shortName>
        <ecNumber evidence="4">1.8.4.10</ecNumber>
    </recommendedName>
    <alternativeName>
        <fullName evidence="4">5'-adenylylsulfate reductase</fullName>
    </alternativeName>
    <alternativeName>
        <fullName evidence="4">Thioredoxin-dependent 5'-adenylylsulfate reductase</fullName>
    </alternativeName>
</protein>
<sequence>MAHDVLVPGEATAAPAALAPAEYARVLSAAWDGLDAEAVLRAAAEGPFAGGLALVSSFGADSAVLLDMIARIDRALPVIFIDTGKLFGETLRYRDALIARLGLTDVRSVKPTPQRISEVDPDGTLWFRDTDACCNVRKVETLSIAVEGFSAWITGRKRYQADTRAGLPLVEVDGAKYKINPLAGWTSKDVEAYRIAADLPPHPLVADGYKSIGCMPCTSRVAEGEDERAGRWRGTAKVECGIHLGLIGREAQGSGI</sequence>
<evidence type="ECO:0000256" key="3">
    <source>
        <dbReference type="ARBA" id="ARBA00024327"/>
    </source>
</evidence>
<comment type="similarity">
    <text evidence="1 4">Belongs to the PAPS reductase family. CysH subfamily.</text>
</comment>
<evidence type="ECO:0000259" key="5">
    <source>
        <dbReference type="Pfam" id="PF01507"/>
    </source>
</evidence>
<dbReference type="InterPro" id="IPR014729">
    <property type="entry name" value="Rossmann-like_a/b/a_fold"/>
</dbReference>
<dbReference type="GO" id="GO:0046872">
    <property type="term" value="F:metal ion binding"/>
    <property type="evidence" value="ECO:0007669"/>
    <property type="project" value="UniProtKB-KW"/>
</dbReference>
<evidence type="ECO:0000313" key="7">
    <source>
        <dbReference type="Proteomes" id="UP000294547"/>
    </source>
</evidence>
<feature type="binding site" evidence="4">
    <location>
        <position position="134"/>
    </location>
    <ligand>
        <name>[4Fe-4S] cluster</name>
        <dbReference type="ChEBI" id="CHEBI:49883"/>
    </ligand>
</feature>
<dbReference type="GO" id="GO:0005737">
    <property type="term" value="C:cytoplasm"/>
    <property type="evidence" value="ECO:0007669"/>
    <property type="project" value="UniProtKB-SubCell"/>
</dbReference>
<keyword evidence="7" id="KW-1185">Reference proteome</keyword>
<evidence type="ECO:0000256" key="2">
    <source>
        <dbReference type="ARBA" id="ARBA00023002"/>
    </source>
</evidence>
<dbReference type="EC" id="1.8.4.10" evidence="4"/>
<keyword evidence="4" id="KW-0479">Metal-binding</keyword>
<name>A0A4V6PVG8_9HYPH</name>
<dbReference type="InterPro" id="IPR002500">
    <property type="entry name" value="PAPS_reduct_dom"/>
</dbReference>
<evidence type="ECO:0000256" key="1">
    <source>
        <dbReference type="ARBA" id="ARBA00009732"/>
    </source>
</evidence>
<dbReference type="NCBIfam" id="NF002537">
    <property type="entry name" value="PRK02090.1"/>
    <property type="match status" value="1"/>
</dbReference>
<dbReference type="PANTHER" id="PTHR46509:SF1">
    <property type="entry name" value="PHOSPHOADENOSINE PHOSPHOSULFATE REDUCTASE"/>
    <property type="match status" value="1"/>
</dbReference>
<dbReference type="EMBL" id="SNXY01000007">
    <property type="protein sequence ID" value="TDP85338.1"/>
    <property type="molecule type" value="Genomic_DNA"/>
</dbReference>
<dbReference type="NCBIfam" id="TIGR00434">
    <property type="entry name" value="cysH"/>
    <property type="match status" value="1"/>
</dbReference>
<comment type="subcellular location">
    <subcellularLocation>
        <location evidence="4">Cytoplasm</location>
    </subcellularLocation>
</comment>
<dbReference type="Proteomes" id="UP000294547">
    <property type="component" value="Unassembled WGS sequence"/>
</dbReference>
<accession>A0A4V6PVG8</accession>
<gene>
    <name evidence="4" type="primary">cysH</name>
    <name evidence="6" type="ORF">EDD54_2190</name>
</gene>
<dbReference type="AlphaFoldDB" id="A0A4V6PVG8"/>
<keyword evidence="4" id="KW-0411">Iron-sulfur</keyword>
<dbReference type="OrthoDB" id="9794018at2"/>
<comment type="pathway">
    <text evidence="3 4">Sulfur metabolism; hydrogen sulfide biosynthesis; sulfite from sulfate.</text>
</comment>
<feature type="domain" description="Phosphoadenosine phosphosulphate reductase" evidence="5">
    <location>
        <begin position="52"/>
        <end position="219"/>
    </location>
</feature>
<proteinExistence type="inferred from homology"/>
<dbReference type="Pfam" id="PF01507">
    <property type="entry name" value="PAPS_reduct"/>
    <property type="match status" value="1"/>
</dbReference>
<comment type="cofactor">
    <cofactor evidence="4">
        <name>[4Fe-4S] cluster</name>
        <dbReference type="ChEBI" id="CHEBI:49883"/>
    </cofactor>
    <text evidence="4">Binds 1 [4Fe-4S] cluster per subunit.</text>
</comment>
<dbReference type="GO" id="GO:0043866">
    <property type="term" value="F:adenylyl-sulfate reductase (thioredoxin) activity"/>
    <property type="evidence" value="ECO:0007669"/>
    <property type="project" value="UniProtKB-EC"/>
</dbReference>
<dbReference type="GO" id="GO:0051539">
    <property type="term" value="F:4 iron, 4 sulfur cluster binding"/>
    <property type="evidence" value="ECO:0007669"/>
    <property type="project" value="UniProtKB-UniRule"/>
</dbReference>
<keyword evidence="2 4" id="KW-0560">Oxidoreductase</keyword>
<feature type="active site" description="Nucleophile; cysteine thiosulfonate intermediate" evidence="4">
    <location>
        <position position="240"/>
    </location>
</feature>
<dbReference type="CDD" id="cd23945">
    <property type="entry name" value="PAPS_reductase"/>
    <property type="match status" value="1"/>
</dbReference>
<feature type="binding site" evidence="4">
    <location>
        <position position="133"/>
    </location>
    <ligand>
        <name>[4Fe-4S] cluster</name>
        <dbReference type="ChEBI" id="CHEBI:49883"/>
    </ligand>
</feature>
<evidence type="ECO:0000256" key="4">
    <source>
        <dbReference type="HAMAP-Rule" id="MF_00063"/>
    </source>
</evidence>
<dbReference type="GO" id="GO:0070814">
    <property type="term" value="P:hydrogen sulfide biosynthetic process"/>
    <property type="evidence" value="ECO:0007669"/>
    <property type="project" value="UniProtKB-UniRule"/>
</dbReference>
<feature type="binding site" evidence="4">
    <location>
        <position position="217"/>
    </location>
    <ligand>
        <name>[4Fe-4S] cluster</name>
        <dbReference type="ChEBI" id="CHEBI:49883"/>
    </ligand>
</feature>
<feature type="binding site" evidence="4">
    <location>
        <position position="214"/>
    </location>
    <ligand>
        <name>[4Fe-4S] cluster</name>
        <dbReference type="ChEBI" id="CHEBI:49883"/>
    </ligand>
</feature>
<dbReference type="Gene3D" id="3.40.50.620">
    <property type="entry name" value="HUPs"/>
    <property type="match status" value="1"/>
</dbReference>
<dbReference type="GO" id="GO:0019379">
    <property type="term" value="P:sulfate assimilation, phosphoadenylyl sulfate reduction by phosphoadenylyl-sulfate reductase (thioredoxin)"/>
    <property type="evidence" value="ECO:0007669"/>
    <property type="project" value="UniProtKB-UniRule"/>
</dbReference>
<dbReference type="PANTHER" id="PTHR46509">
    <property type="entry name" value="PHOSPHOADENOSINE PHOSPHOSULFATE REDUCTASE"/>
    <property type="match status" value="1"/>
</dbReference>
<dbReference type="GO" id="GO:0004604">
    <property type="term" value="F:phosphoadenylyl-sulfate reductase (thioredoxin) activity"/>
    <property type="evidence" value="ECO:0007669"/>
    <property type="project" value="UniProtKB-UniRule"/>
</dbReference>
<comment type="function">
    <text evidence="4">Catalyzes the formation of sulfite from adenosine 5'-phosphosulfate (APS) using thioredoxin as an electron donor.</text>
</comment>
<comment type="caution">
    <text evidence="6">The sequence shown here is derived from an EMBL/GenBank/DDBJ whole genome shotgun (WGS) entry which is preliminary data.</text>
</comment>
<organism evidence="6 7">
    <name type="scientific">Oharaeibacter diazotrophicus</name>
    <dbReference type="NCBI Taxonomy" id="1920512"/>
    <lineage>
        <taxon>Bacteria</taxon>
        <taxon>Pseudomonadati</taxon>
        <taxon>Pseudomonadota</taxon>
        <taxon>Alphaproteobacteria</taxon>
        <taxon>Hyphomicrobiales</taxon>
        <taxon>Pleomorphomonadaceae</taxon>
        <taxon>Oharaeibacter</taxon>
    </lineage>
</organism>
<dbReference type="HAMAP" id="MF_00063">
    <property type="entry name" value="CysH"/>
    <property type="match status" value="1"/>
</dbReference>
<comment type="catalytic activity">
    <reaction evidence="4">
        <text>[thioredoxin]-disulfide + sulfite + AMP + 2 H(+) = adenosine 5'-phosphosulfate + [thioredoxin]-dithiol</text>
        <dbReference type="Rhea" id="RHEA:21976"/>
        <dbReference type="Rhea" id="RHEA-COMP:10698"/>
        <dbReference type="Rhea" id="RHEA-COMP:10700"/>
        <dbReference type="ChEBI" id="CHEBI:15378"/>
        <dbReference type="ChEBI" id="CHEBI:17359"/>
        <dbReference type="ChEBI" id="CHEBI:29950"/>
        <dbReference type="ChEBI" id="CHEBI:50058"/>
        <dbReference type="ChEBI" id="CHEBI:58243"/>
        <dbReference type="ChEBI" id="CHEBI:456215"/>
        <dbReference type="EC" id="1.8.4.10"/>
    </reaction>
</comment>
<keyword evidence="4" id="KW-0408">Iron</keyword>
<dbReference type="InterPro" id="IPR004511">
    <property type="entry name" value="PAPS/APS_Rdtase"/>
</dbReference>
<reference evidence="6 7" key="1">
    <citation type="submission" date="2019-03" db="EMBL/GenBank/DDBJ databases">
        <title>Genomic Encyclopedia of Type Strains, Phase IV (KMG-IV): sequencing the most valuable type-strain genomes for metagenomic binning, comparative biology and taxonomic classification.</title>
        <authorList>
            <person name="Goeker M."/>
        </authorList>
    </citation>
    <scope>NUCLEOTIDE SEQUENCE [LARGE SCALE GENOMIC DNA]</scope>
    <source>
        <strain evidence="6 7">DSM 102969</strain>
    </source>
</reference>
<keyword evidence="4" id="KW-0963">Cytoplasm</keyword>